<name>A0A5B8R8H8_9ZZZZ</name>
<accession>A0A5B8R8H8</accession>
<dbReference type="GO" id="GO:0016491">
    <property type="term" value="F:oxidoreductase activity"/>
    <property type="evidence" value="ECO:0007669"/>
    <property type="project" value="UniProtKB-KW"/>
</dbReference>
<dbReference type="SUPFAM" id="SSF51430">
    <property type="entry name" value="NAD(P)-linked oxidoreductase"/>
    <property type="match status" value="1"/>
</dbReference>
<evidence type="ECO:0000313" key="4">
    <source>
        <dbReference type="EMBL" id="QEA05010.1"/>
    </source>
</evidence>
<protein>
    <submittedName>
        <fullName evidence="4">Protein tas</fullName>
    </submittedName>
</protein>
<dbReference type="InterPro" id="IPR020471">
    <property type="entry name" value="AKR"/>
</dbReference>
<proteinExistence type="predicted"/>
<dbReference type="PANTHER" id="PTHR43364">
    <property type="entry name" value="NADH-SPECIFIC METHYLGLYOXAL REDUCTASE-RELATED"/>
    <property type="match status" value="1"/>
</dbReference>
<dbReference type="PANTHER" id="PTHR43364:SF4">
    <property type="entry name" value="NAD(P)-LINKED OXIDOREDUCTASE SUPERFAMILY PROTEIN"/>
    <property type="match status" value="1"/>
</dbReference>
<dbReference type="Gene3D" id="3.20.20.100">
    <property type="entry name" value="NADP-dependent oxidoreductase domain"/>
    <property type="match status" value="1"/>
</dbReference>
<dbReference type="InterPro" id="IPR036812">
    <property type="entry name" value="NAD(P)_OxRdtase_dom_sf"/>
</dbReference>
<organism evidence="4">
    <name type="scientific">uncultured organism</name>
    <dbReference type="NCBI Taxonomy" id="155900"/>
    <lineage>
        <taxon>unclassified sequences</taxon>
        <taxon>environmental samples</taxon>
    </lineage>
</organism>
<dbReference type="PRINTS" id="PR00069">
    <property type="entry name" value="ALDKETRDTASE"/>
</dbReference>
<evidence type="ECO:0000259" key="3">
    <source>
        <dbReference type="Pfam" id="PF00248"/>
    </source>
</evidence>
<keyword evidence="1" id="KW-0521">NADP</keyword>
<dbReference type="FunFam" id="3.20.20.100:FF:000005">
    <property type="entry name" value="NADP(H)-dependent aldo-keto reductase"/>
    <property type="match status" value="1"/>
</dbReference>
<feature type="domain" description="NADP-dependent oxidoreductase" evidence="3">
    <location>
        <begin position="15"/>
        <end position="335"/>
    </location>
</feature>
<dbReference type="EMBL" id="MN079093">
    <property type="protein sequence ID" value="QEA05010.1"/>
    <property type="molecule type" value="Genomic_DNA"/>
</dbReference>
<dbReference type="CDD" id="cd19094">
    <property type="entry name" value="AKR_Tas-like"/>
    <property type="match status" value="1"/>
</dbReference>
<gene>
    <name evidence="4" type="primary">tas</name>
    <name evidence="4" type="ORF">KBTEX_01329</name>
</gene>
<keyword evidence="2" id="KW-0560">Oxidoreductase</keyword>
<dbReference type="NCBIfam" id="NF007912">
    <property type="entry name" value="PRK10625.1"/>
    <property type="match status" value="1"/>
</dbReference>
<reference evidence="4" key="1">
    <citation type="submission" date="2019-06" db="EMBL/GenBank/DDBJ databases">
        <authorList>
            <person name="Murdoch R.W."/>
            <person name="Fathepure B."/>
        </authorList>
    </citation>
    <scope>NUCLEOTIDE SEQUENCE</scope>
</reference>
<dbReference type="AlphaFoldDB" id="A0A5B8R8H8"/>
<dbReference type="InterPro" id="IPR023210">
    <property type="entry name" value="NADP_OxRdtase_dom"/>
</dbReference>
<dbReference type="Pfam" id="PF00248">
    <property type="entry name" value="Aldo_ket_red"/>
    <property type="match status" value="1"/>
</dbReference>
<evidence type="ECO:0000256" key="2">
    <source>
        <dbReference type="ARBA" id="ARBA00023002"/>
    </source>
</evidence>
<dbReference type="InterPro" id="IPR050523">
    <property type="entry name" value="AKR_Detox_Biosynth"/>
</dbReference>
<sequence>MEYRQLGDTDVRVSRLCLGTMTWGHQNTEAEAHAQMDAARERGINFFDTAEMYPVPSHADTWGTTERYIGSYFAAGAPRDSVFLATKCVGPGVKHIRDGRPSYDAQGLRQALEGSLRRLQTDYVDLYQLHWPKRPSNYFGRLGYTYPEEDVEPGIEETLRALADLVDEGKIRYIGLSNETPWGVMRFLQLAERHGLPRVVSVQNPYSLVNRSFEVGLAEIAHREYTGLLAYSPLAFGALTGKYLNGARPEGARLTRYTQFKRYLGEPGETVTARYVALAREHGLDPAQMALAYVNSRPFLTSNIIGATTMEQLHSNMDSETLALPETVIEGIEAIHRDNANPCP</sequence>
<evidence type="ECO:0000256" key="1">
    <source>
        <dbReference type="ARBA" id="ARBA00022857"/>
    </source>
</evidence>